<dbReference type="EMBL" id="JAJHJB010000015">
    <property type="protein sequence ID" value="MCC5466158.1"/>
    <property type="molecule type" value="Genomic_DNA"/>
</dbReference>
<gene>
    <name evidence="2" type="ORF">LMF89_12410</name>
</gene>
<keyword evidence="1" id="KW-0472">Membrane</keyword>
<protein>
    <submittedName>
        <fullName evidence="2">Uncharacterized protein</fullName>
    </submittedName>
</protein>
<evidence type="ECO:0000313" key="2">
    <source>
        <dbReference type="EMBL" id="MCC5466158.1"/>
    </source>
</evidence>
<sequence>MKSFDIYGFTFLVAGMILMLMLAWQWFKMHQIRITSTAEIARDEAYRKLTEEAILTQQKMNENQQKMLEELFELRIRITSIEKMLREVE</sequence>
<dbReference type="Proteomes" id="UP001165492">
    <property type="component" value="Unassembled WGS sequence"/>
</dbReference>
<reference evidence="2" key="1">
    <citation type="submission" date="2021-11" db="EMBL/GenBank/DDBJ databases">
        <title>Description of a new species Pelosinus isolated from the bottom sediments of Lake Baikal.</title>
        <authorList>
            <person name="Zakharyuk A."/>
        </authorList>
    </citation>
    <scope>NUCLEOTIDE SEQUENCE</scope>
    <source>
        <strain evidence="2">Bkl1</strain>
    </source>
</reference>
<proteinExistence type="predicted"/>
<organism evidence="2 3">
    <name type="scientific">Pelosinus baikalensis</name>
    <dbReference type="NCBI Taxonomy" id="2892015"/>
    <lineage>
        <taxon>Bacteria</taxon>
        <taxon>Bacillati</taxon>
        <taxon>Bacillota</taxon>
        <taxon>Negativicutes</taxon>
        <taxon>Selenomonadales</taxon>
        <taxon>Sporomusaceae</taxon>
        <taxon>Pelosinus</taxon>
    </lineage>
</organism>
<evidence type="ECO:0000313" key="3">
    <source>
        <dbReference type="Proteomes" id="UP001165492"/>
    </source>
</evidence>
<keyword evidence="1" id="KW-0812">Transmembrane</keyword>
<accession>A0ABS8HSI4</accession>
<comment type="caution">
    <text evidence="2">The sequence shown here is derived from an EMBL/GenBank/DDBJ whole genome shotgun (WGS) entry which is preliminary data.</text>
</comment>
<keyword evidence="1" id="KW-1133">Transmembrane helix</keyword>
<feature type="transmembrane region" description="Helical" evidence="1">
    <location>
        <begin position="6"/>
        <end position="27"/>
    </location>
</feature>
<dbReference type="RefSeq" id="WP_229535336.1">
    <property type="nucleotide sequence ID" value="NZ_JAJHJB010000015.1"/>
</dbReference>
<keyword evidence="3" id="KW-1185">Reference proteome</keyword>
<name>A0ABS8HSI4_9FIRM</name>
<evidence type="ECO:0000256" key="1">
    <source>
        <dbReference type="SAM" id="Phobius"/>
    </source>
</evidence>